<dbReference type="AlphaFoldDB" id="A0A7S4HSF4"/>
<proteinExistence type="predicted"/>
<feature type="coiled-coil region" evidence="3">
    <location>
        <begin position="204"/>
        <end position="262"/>
    </location>
</feature>
<dbReference type="SMART" id="SM00307">
    <property type="entry name" value="ILWEQ"/>
    <property type="match status" value="1"/>
</dbReference>
<dbReference type="PANTHER" id="PTHR19981:SF1">
    <property type="entry name" value="RHEA, ISOFORM B"/>
    <property type="match status" value="1"/>
</dbReference>
<dbReference type="Gene3D" id="1.20.1410.10">
    <property type="entry name" value="I/LWEQ domain"/>
    <property type="match status" value="1"/>
</dbReference>
<dbReference type="GO" id="GO:0005737">
    <property type="term" value="C:cytoplasm"/>
    <property type="evidence" value="ECO:0007669"/>
    <property type="project" value="UniProtKB-SubCell"/>
</dbReference>
<evidence type="ECO:0000256" key="1">
    <source>
        <dbReference type="ARBA" id="ARBA00004496"/>
    </source>
</evidence>
<evidence type="ECO:0000256" key="2">
    <source>
        <dbReference type="ARBA" id="ARBA00022490"/>
    </source>
</evidence>
<dbReference type="InterPro" id="IPR035964">
    <property type="entry name" value="I/LWEQ_dom_sf"/>
</dbReference>
<dbReference type="Gene3D" id="1.20.1420.10">
    <property type="entry name" value="Talin, central domain"/>
    <property type="match status" value="1"/>
</dbReference>
<comment type="subcellular location">
    <subcellularLocation>
        <location evidence="1">Cytoplasm</location>
    </subcellularLocation>
</comment>
<dbReference type="SUPFAM" id="SSF109885">
    <property type="entry name" value="I/LWEQ domain"/>
    <property type="match status" value="1"/>
</dbReference>
<dbReference type="Pfam" id="PF01608">
    <property type="entry name" value="I_LWEQ"/>
    <property type="match status" value="1"/>
</dbReference>
<evidence type="ECO:0000259" key="4">
    <source>
        <dbReference type="PROSITE" id="PS50003"/>
    </source>
</evidence>
<dbReference type="InterPro" id="IPR001849">
    <property type="entry name" value="PH_domain"/>
</dbReference>
<keyword evidence="3" id="KW-0175">Coiled coil</keyword>
<dbReference type="GO" id="GO:0003779">
    <property type="term" value="F:actin binding"/>
    <property type="evidence" value="ECO:0007669"/>
    <property type="project" value="InterPro"/>
</dbReference>
<feature type="domain" description="I/LWEQ" evidence="5">
    <location>
        <begin position="392"/>
        <end position="644"/>
    </location>
</feature>
<gene>
    <name evidence="6" type="ORF">VSP0166_LOCUS4090</name>
</gene>
<dbReference type="PANTHER" id="PTHR19981">
    <property type="entry name" value="TALIN"/>
    <property type="match status" value="1"/>
</dbReference>
<organism evidence="6">
    <name type="scientific">Vannella robusta</name>
    <dbReference type="NCBI Taxonomy" id="1487602"/>
    <lineage>
        <taxon>Eukaryota</taxon>
        <taxon>Amoebozoa</taxon>
        <taxon>Discosea</taxon>
        <taxon>Flabellinia</taxon>
        <taxon>Vannellidae</taxon>
        <taxon>Vannella</taxon>
    </lineage>
</organism>
<dbReference type="GO" id="GO:0005886">
    <property type="term" value="C:plasma membrane"/>
    <property type="evidence" value="ECO:0007669"/>
    <property type="project" value="TreeGrafter"/>
</dbReference>
<sequence length="649" mass="69815">MAYGANIGDKTWAFSLTTPRGLVKLAAMDEAERESWVSTLRALVPKAKVEIAKEMLLRKAKRKANLELAQQQIKESIESILRDSKRVGVLGGFKSYADALAENFQALLRAIDLVSAMGLHSARQCAYTISSIVDAANSAAAVCTNRAIQDEIVVRTRDIAVDTANLLGHATTASHDKAAQTSMYEVIEDIQEQVKEILEILAASGELQQEMDEAKASIEMALENSFAAPPAEIVETEVEKTMEELSDRAKVLSTTIRNIANNACVTPDQVGKFSQDAAQLMCELLDGTSLVAYQSGIDINDPEYLAGTADINPRKKQQVESLLAAAKGFAAATTNMIDLLKQIPRQEDDENLQFRLSMATRSADNALNAFNCATADVDTSLSIHTPAGSQGYGVAEFPDDYVDGETELLASLDAIQATVAKFSVVDISSTNPELTRAVEGMEYSIPGLSGGTGAVTVLDAAKAMCGTAVTFMSNAANAQKEIKRIDPQVYLKDPAWASGVVEAAQSVADTTNQMYEVSVSPDSDVQDIVAASRCVNEATARLVAFTRVKGDSSSAEQQTLEESARDMAKAANFVVEVAKRAQDASDVEKFALQDKNMAQLRKGTTKEQIKKEFEAQAEIAKLEAELEAARQYLFKLRRAIHGGGPSGSQ</sequence>
<dbReference type="Gene3D" id="1.20.120.230">
    <property type="entry name" value="Alpha-catenin/vinculin-like"/>
    <property type="match status" value="1"/>
</dbReference>
<dbReference type="GO" id="GO:0030036">
    <property type="term" value="P:actin cytoskeleton organization"/>
    <property type="evidence" value="ECO:0007669"/>
    <property type="project" value="TreeGrafter"/>
</dbReference>
<dbReference type="PROSITE" id="PS50003">
    <property type="entry name" value="PH_DOMAIN"/>
    <property type="match status" value="1"/>
</dbReference>
<feature type="coiled-coil region" evidence="3">
    <location>
        <begin position="612"/>
        <end position="639"/>
    </location>
</feature>
<dbReference type="EMBL" id="HBKP01005727">
    <property type="protein sequence ID" value="CAE2208047.1"/>
    <property type="molecule type" value="Transcribed_RNA"/>
</dbReference>
<accession>A0A7S4HSF4</accession>
<protein>
    <recommendedName>
        <fullName evidence="7">PH domain-containing protein</fullName>
    </recommendedName>
</protein>
<dbReference type="GO" id="GO:0098609">
    <property type="term" value="P:cell-cell adhesion"/>
    <property type="evidence" value="ECO:0007669"/>
    <property type="project" value="TreeGrafter"/>
</dbReference>
<name>A0A7S4HSF4_9EUKA</name>
<evidence type="ECO:0008006" key="7">
    <source>
        <dbReference type="Google" id="ProtNLM"/>
    </source>
</evidence>
<reference evidence="6" key="1">
    <citation type="submission" date="2021-01" db="EMBL/GenBank/DDBJ databases">
        <authorList>
            <person name="Corre E."/>
            <person name="Pelletier E."/>
            <person name="Niang G."/>
            <person name="Scheremetjew M."/>
            <person name="Finn R."/>
            <person name="Kale V."/>
            <person name="Holt S."/>
            <person name="Cochrane G."/>
            <person name="Meng A."/>
            <person name="Brown T."/>
            <person name="Cohen L."/>
        </authorList>
    </citation>
    <scope>NUCLEOTIDE SEQUENCE</scope>
    <source>
        <strain evidence="6">DIVA3 518/3/11/1/6</strain>
    </source>
</reference>
<evidence type="ECO:0000313" key="6">
    <source>
        <dbReference type="EMBL" id="CAE2208047.1"/>
    </source>
</evidence>
<dbReference type="PROSITE" id="PS50945">
    <property type="entry name" value="I_LWEQ"/>
    <property type="match status" value="1"/>
</dbReference>
<evidence type="ECO:0000259" key="5">
    <source>
        <dbReference type="PROSITE" id="PS50945"/>
    </source>
</evidence>
<dbReference type="InterPro" id="IPR002558">
    <property type="entry name" value="ILWEQ_dom"/>
</dbReference>
<keyword evidence="2" id="KW-0963">Cytoplasm</keyword>
<feature type="domain" description="PH" evidence="4">
    <location>
        <begin position="1"/>
        <end position="45"/>
    </location>
</feature>
<evidence type="ECO:0000256" key="3">
    <source>
        <dbReference type="SAM" id="Coils"/>
    </source>
</evidence>